<dbReference type="RefSeq" id="WP_311421177.1">
    <property type="nucleotide sequence ID" value="NZ_JAVREH010000001.1"/>
</dbReference>
<dbReference type="InterPro" id="IPR005811">
    <property type="entry name" value="SUCC_ACL_C"/>
</dbReference>
<dbReference type="PANTHER" id="PTHR11117:SF24">
    <property type="entry name" value="PROTEIN FDRA"/>
    <property type="match status" value="1"/>
</dbReference>
<dbReference type="Gene3D" id="3.40.50.720">
    <property type="entry name" value="NAD(P)-binding Rossmann-like Domain"/>
    <property type="match status" value="1"/>
</dbReference>
<evidence type="ECO:0000256" key="1">
    <source>
        <dbReference type="SAM" id="MobiDB-lite"/>
    </source>
</evidence>
<gene>
    <name evidence="3" type="ORF">RM423_01285</name>
</gene>
<dbReference type="InterPro" id="IPR016102">
    <property type="entry name" value="Succinyl-CoA_synth-like"/>
</dbReference>
<feature type="region of interest" description="Disordered" evidence="1">
    <location>
        <begin position="482"/>
        <end position="519"/>
    </location>
</feature>
<feature type="compositionally biased region" description="Low complexity" evidence="1">
    <location>
        <begin position="482"/>
        <end position="507"/>
    </location>
</feature>
<dbReference type="SUPFAM" id="SSF52210">
    <property type="entry name" value="Succinyl-CoA synthetase domains"/>
    <property type="match status" value="2"/>
</dbReference>
<dbReference type="Pfam" id="PF00549">
    <property type="entry name" value="Ligase_CoA"/>
    <property type="match status" value="1"/>
</dbReference>
<dbReference type="Proteomes" id="UP001183176">
    <property type="component" value="Unassembled WGS sequence"/>
</dbReference>
<dbReference type="PANTHER" id="PTHR11117">
    <property type="entry name" value="SUCCINYL-COA LIGASE SUBUNIT ALPHA"/>
    <property type="match status" value="1"/>
</dbReference>
<feature type="domain" description="ATP-citrate synthase/succinyl-CoA ligase C-terminal" evidence="2">
    <location>
        <begin position="327"/>
        <end position="476"/>
    </location>
</feature>
<dbReference type="EMBL" id="JAVREH010000001">
    <property type="protein sequence ID" value="MDT0260021.1"/>
    <property type="molecule type" value="Genomic_DNA"/>
</dbReference>
<dbReference type="Gene3D" id="3.40.50.261">
    <property type="entry name" value="Succinyl-CoA synthetase domains"/>
    <property type="match status" value="2"/>
</dbReference>
<organism evidence="3 4">
    <name type="scientific">Jatrophihabitans lederbergiae</name>
    <dbReference type="NCBI Taxonomy" id="3075547"/>
    <lineage>
        <taxon>Bacteria</taxon>
        <taxon>Bacillati</taxon>
        <taxon>Actinomycetota</taxon>
        <taxon>Actinomycetes</taxon>
        <taxon>Jatrophihabitantales</taxon>
        <taxon>Jatrophihabitantaceae</taxon>
        <taxon>Jatrophihabitans</taxon>
    </lineage>
</organism>
<evidence type="ECO:0000313" key="3">
    <source>
        <dbReference type="EMBL" id="MDT0260021.1"/>
    </source>
</evidence>
<accession>A0ABU2J4X5</accession>
<comment type="caution">
    <text evidence="3">The sequence shown here is derived from an EMBL/GenBank/DDBJ whole genome shotgun (WGS) entry which is preliminary data.</text>
</comment>
<proteinExistence type="predicted"/>
<evidence type="ECO:0000313" key="4">
    <source>
        <dbReference type="Proteomes" id="UP001183176"/>
    </source>
</evidence>
<name>A0ABU2J4X5_9ACTN</name>
<evidence type="ECO:0000259" key="2">
    <source>
        <dbReference type="Pfam" id="PF00549"/>
    </source>
</evidence>
<sequence>MTAEHVSVRRGMYADSVTLMQVSREVGQSTGVLTALVAMATELNLDVLAGMGFAAPRTESPNELVIAVRATDEATAAAAAALAAQLLDAPRRTAGGGSATVAPPRTLGAAAALAGPSLALISLPGQHAFTEAVDALDAGCDVMVFSDNVSVEHEIALKDLAAERGQLVMGPDCGTAVVGGIGLGFSHTVDHGPVGIVAASGTGAQQVLCLLDAAGVGVSAALGVGGRDLSEAVAGRSTVAAMRLLDADPGTQLILVVSKPPADVVAERIRSVAAELDTPVLFALLGPGRPDLTASTEAVLTRLGRTGTDWPAWVAPAEPRFGFLRGLFCGGTLCDEAMLIATDRFGEVRSNIALRPDWSLDASLRHPGHVMIDFGDDALTQGRAHPMIDPSLRTERLRESLSDPLTAVVLLDVVLGHGSHPDPVAELLPILQGTRVPVVVSLIGARRDPQDLQTSAQRLHSAGASVFTSNAAAARHSVGLIVSDPSADSPSAGSGVDAAAPADSGSGRQRGRPIERFGS</sequence>
<keyword evidence="4" id="KW-1185">Reference proteome</keyword>
<protein>
    <recommendedName>
        <fullName evidence="2">ATP-citrate synthase/succinyl-CoA ligase C-terminal domain-containing protein</fullName>
    </recommendedName>
</protein>
<reference evidence="4" key="1">
    <citation type="submission" date="2023-07" db="EMBL/GenBank/DDBJ databases">
        <title>30 novel species of actinomycetes from the DSMZ collection.</title>
        <authorList>
            <person name="Nouioui I."/>
        </authorList>
    </citation>
    <scope>NUCLEOTIDE SEQUENCE [LARGE SCALE GENOMIC DNA]</scope>
    <source>
        <strain evidence="4">DSM 44399</strain>
    </source>
</reference>